<keyword evidence="4 5" id="KW-0975">Bacterial flagellum</keyword>
<gene>
    <name evidence="8" type="ORF">AVDCRST_MAG23-986</name>
</gene>
<dbReference type="InterPro" id="IPR010810">
    <property type="entry name" value="Flagellin_hook_IN_motif"/>
</dbReference>
<dbReference type="GO" id="GO:0071973">
    <property type="term" value="P:bacterial-type flagellum-dependent cell motility"/>
    <property type="evidence" value="ECO:0007669"/>
    <property type="project" value="TreeGrafter"/>
</dbReference>
<name>A0A6J4TTV0_9SPHN</name>
<dbReference type="GO" id="GO:0009421">
    <property type="term" value="C:bacterial-type flagellum filament cap"/>
    <property type="evidence" value="ECO:0007669"/>
    <property type="project" value="InterPro"/>
</dbReference>
<dbReference type="InterPro" id="IPR040026">
    <property type="entry name" value="FliD"/>
</dbReference>
<accession>A0A6J4TTV0</accession>
<reference evidence="8" key="1">
    <citation type="submission" date="2020-02" db="EMBL/GenBank/DDBJ databases">
        <authorList>
            <person name="Meier V. D."/>
        </authorList>
    </citation>
    <scope>NUCLEOTIDE SEQUENCE</scope>
    <source>
        <strain evidence="8">AVDCRST_MAG23</strain>
    </source>
</reference>
<evidence type="ECO:0000256" key="2">
    <source>
        <dbReference type="ARBA" id="ARBA00011255"/>
    </source>
</evidence>
<comment type="subunit">
    <text evidence="2 5">Homopentamer.</text>
</comment>
<evidence type="ECO:0000256" key="4">
    <source>
        <dbReference type="ARBA" id="ARBA00023143"/>
    </source>
</evidence>
<protein>
    <recommendedName>
        <fullName evidence="5">Flagellar hook-associated protein 2</fullName>
        <shortName evidence="5">HAP2</shortName>
    </recommendedName>
    <alternativeName>
        <fullName evidence="5">Flagellar cap protein</fullName>
    </alternativeName>
</protein>
<evidence type="ECO:0000256" key="5">
    <source>
        <dbReference type="RuleBase" id="RU362066"/>
    </source>
</evidence>
<evidence type="ECO:0000256" key="1">
    <source>
        <dbReference type="ARBA" id="ARBA00009764"/>
    </source>
</evidence>
<keyword evidence="8" id="KW-0282">Flagellum</keyword>
<evidence type="ECO:0000313" key="8">
    <source>
        <dbReference type="EMBL" id="CAA9530765.1"/>
    </source>
</evidence>
<dbReference type="GO" id="GO:0007155">
    <property type="term" value="P:cell adhesion"/>
    <property type="evidence" value="ECO:0007669"/>
    <property type="project" value="InterPro"/>
</dbReference>
<dbReference type="PANTHER" id="PTHR30288">
    <property type="entry name" value="FLAGELLAR CAP/ASSEMBLY PROTEIN FLID"/>
    <property type="match status" value="1"/>
</dbReference>
<evidence type="ECO:0000256" key="3">
    <source>
        <dbReference type="ARBA" id="ARBA00023054"/>
    </source>
</evidence>
<feature type="domain" description="Flagellar hook-associated protein 2 N-terminal" evidence="6">
    <location>
        <begin position="13"/>
        <end position="111"/>
    </location>
</feature>
<keyword evidence="5" id="KW-0964">Secreted</keyword>
<keyword evidence="3" id="KW-0175">Coiled coil</keyword>
<dbReference type="GO" id="GO:0005576">
    <property type="term" value="C:extracellular region"/>
    <property type="evidence" value="ECO:0007669"/>
    <property type="project" value="UniProtKB-SubCell"/>
</dbReference>
<dbReference type="PANTHER" id="PTHR30288:SF0">
    <property type="entry name" value="FLAGELLAR HOOK-ASSOCIATED PROTEIN 2"/>
    <property type="match status" value="1"/>
</dbReference>
<comment type="subcellular location">
    <subcellularLocation>
        <location evidence="5">Secreted</location>
    </subcellularLocation>
    <subcellularLocation>
        <location evidence="5">Bacterial flagellum</location>
    </subcellularLocation>
</comment>
<sequence length="535" mass="54698">MVGSIGYSLGIGSGLDINSLVKGLSEAERAPKEALLKRREDSNSAKVSALADASSAIDSFASALSSLISGGTLFTQPNVSDTSILSATSVPGAPLTSLSGQLEVLQLARAQTLSSVGLASSTAAVGEGDLTLTTGAGSFVVTIDATNNSLEGLVAAINGKNAGVTASIVTDQGTARLVLKGATGTANAFTLSVADGTASGLERFAFGPTVTGGLTEAQAAQDAIVKFDGVEIRRGSNSFKDLVPGVQFDLKKAAPGSLINLGLTRPGAAIEQAMTDFVSAYNELNTLLSNATAPGVGGAGGPLRGDISIRDMRRQLGQLTSTVLNSRGSIRTLAEVGVRTNRDGSLSLNAAQLKEALQNNPEGVEALFNPTQFSSDPLLVITSPMGKVKPGTYTFTNVVPEAGGVAASGEIDGIAAIGSGGFLIAPPSSAAAGLAVQVKGALASVTVTIDRGLGGALQAIRDELRGRSGPIAKSQERLSAEAKDIAEDRTDLDARSKSYYDRLLSQFTTMERQVSSFKATQSYLEQQIKAWNSDN</sequence>
<comment type="function">
    <text evidence="5">Required for morphogenesis and for the elongation of the flagellar filament by facilitating polymerization of the flagellin monomers at the tip of growing filament. Forms a capping structure, which prevents flagellin subunits (transported through the central channel of the flagellum) from leaking out without polymerization at the distal end.</text>
</comment>
<evidence type="ECO:0000259" key="7">
    <source>
        <dbReference type="Pfam" id="PF07195"/>
    </source>
</evidence>
<dbReference type="Pfam" id="PF02465">
    <property type="entry name" value="FliD_N"/>
    <property type="match status" value="1"/>
</dbReference>
<dbReference type="AlphaFoldDB" id="A0A6J4TTV0"/>
<dbReference type="InterPro" id="IPR010809">
    <property type="entry name" value="FliD_C"/>
</dbReference>
<dbReference type="GO" id="GO:0009424">
    <property type="term" value="C:bacterial-type flagellum hook"/>
    <property type="evidence" value="ECO:0007669"/>
    <property type="project" value="UniProtKB-UniRule"/>
</dbReference>
<evidence type="ECO:0000259" key="6">
    <source>
        <dbReference type="Pfam" id="PF02465"/>
    </source>
</evidence>
<organism evidence="8">
    <name type="scientific">uncultured Sphingosinicella sp</name>
    <dbReference type="NCBI Taxonomy" id="478748"/>
    <lineage>
        <taxon>Bacteria</taxon>
        <taxon>Pseudomonadati</taxon>
        <taxon>Pseudomonadota</taxon>
        <taxon>Alphaproteobacteria</taxon>
        <taxon>Sphingomonadales</taxon>
        <taxon>Sphingosinicellaceae</taxon>
        <taxon>Sphingosinicella</taxon>
        <taxon>environmental samples</taxon>
    </lineage>
</organism>
<dbReference type="Pfam" id="PF07196">
    <property type="entry name" value="Flagellin_IN"/>
    <property type="match status" value="1"/>
</dbReference>
<dbReference type="Pfam" id="PF07195">
    <property type="entry name" value="FliD_C"/>
    <property type="match status" value="1"/>
</dbReference>
<keyword evidence="8" id="KW-0966">Cell projection</keyword>
<keyword evidence="8" id="KW-0969">Cilium</keyword>
<comment type="similarity">
    <text evidence="1 5">Belongs to the FliD family.</text>
</comment>
<dbReference type="InterPro" id="IPR003481">
    <property type="entry name" value="FliD_N"/>
</dbReference>
<dbReference type="EMBL" id="CADCWD010000040">
    <property type="protein sequence ID" value="CAA9530765.1"/>
    <property type="molecule type" value="Genomic_DNA"/>
</dbReference>
<proteinExistence type="inferred from homology"/>
<feature type="domain" description="Flagellar hook-associated protein 2 C-terminal" evidence="7">
    <location>
        <begin position="220"/>
        <end position="518"/>
    </location>
</feature>